<dbReference type="Pfam" id="PF01120">
    <property type="entry name" value="Alpha_L_fucos"/>
    <property type="match status" value="1"/>
</dbReference>
<evidence type="ECO:0000256" key="2">
    <source>
        <dbReference type="ARBA" id="ARBA00007951"/>
    </source>
</evidence>
<dbReference type="InterPro" id="IPR017853">
    <property type="entry name" value="GH"/>
</dbReference>
<dbReference type="PANTHER" id="PTHR10030">
    <property type="entry name" value="ALPHA-L-FUCOSIDASE"/>
    <property type="match status" value="1"/>
</dbReference>
<dbReference type="InterPro" id="IPR057739">
    <property type="entry name" value="Glyco_hydro_29_N"/>
</dbReference>
<dbReference type="EC" id="3.2.1.51" evidence="3"/>
<evidence type="ECO:0000256" key="6">
    <source>
        <dbReference type="ARBA" id="ARBA00023295"/>
    </source>
</evidence>
<dbReference type="SMART" id="SM00812">
    <property type="entry name" value="Alpha_L_fucos"/>
    <property type="match status" value="1"/>
</dbReference>
<comment type="caution">
    <text evidence="8">The sequence shown here is derived from an EMBL/GenBank/DDBJ whole genome shotgun (WGS) entry which is preliminary data.</text>
</comment>
<comment type="similarity">
    <text evidence="2">Belongs to the glycosyl hydrolase 29 family.</text>
</comment>
<protein>
    <recommendedName>
        <fullName evidence="3">alpha-L-fucosidase</fullName>
        <ecNumber evidence="3">3.2.1.51</ecNumber>
    </recommendedName>
</protein>
<dbReference type="PIRSF" id="PIRSF001092">
    <property type="entry name" value="Alpha-L-fucosidase"/>
    <property type="match status" value="1"/>
</dbReference>
<evidence type="ECO:0000256" key="3">
    <source>
        <dbReference type="ARBA" id="ARBA00012662"/>
    </source>
</evidence>
<name>A0ABW4VS15_9BACT</name>
<evidence type="ECO:0000256" key="1">
    <source>
        <dbReference type="ARBA" id="ARBA00004071"/>
    </source>
</evidence>
<dbReference type="Proteomes" id="UP001597361">
    <property type="component" value="Unassembled WGS sequence"/>
</dbReference>
<evidence type="ECO:0000256" key="5">
    <source>
        <dbReference type="ARBA" id="ARBA00022801"/>
    </source>
</evidence>
<sequence>MKKLLILFVLLTGIVRVSVGQADFRLESPEQKQARMKQWVDDRFGLFVHWGIYAVPARHEWVQNYESIPGEVYRKYFEHFDPDLYDPVIWAKEAKAAGMKYMVITTKHHDGFCLWDTEYTDFKATNTPAARDLIRPMVEAFRNEGIKVGFYYSLIDWNHPDFPLDKLHPMRNNTSAKEEVRKIENYQHYVKNQLTELLTEYGQIDQLFLDFSYPGDNGKGRDDWDSENLISLIRKLQPNIILNDRMDLDDKSYGWDYKSPEQFMPREWVSHQGELVPWETCQTFSGSWGYHRDENTWKSTNQLLVMLIETVSKGGNLLLNVGPTARGNFDDRAVERLRGMGDWMKYNQWAIYACTAAPDRFEKPENCLLTYNPEKNRLYIHVLEWPFKSLYLKNYKGKIKYAQLLHDGSEVRHSQVASHGSHTTETGGESDLILHIPVVKPGTGVPVIEIFLND</sequence>
<dbReference type="EMBL" id="JBHUHR010000046">
    <property type="protein sequence ID" value="MFD2036951.1"/>
    <property type="molecule type" value="Genomic_DNA"/>
</dbReference>
<feature type="domain" description="Glycoside hydrolase family 29 N-terminal" evidence="7">
    <location>
        <begin position="23"/>
        <end position="347"/>
    </location>
</feature>
<evidence type="ECO:0000313" key="9">
    <source>
        <dbReference type="Proteomes" id="UP001597361"/>
    </source>
</evidence>
<dbReference type="Gene3D" id="3.20.20.80">
    <property type="entry name" value="Glycosidases"/>
    <property type="match status" value="1"/>
</dbReference>
<reference evidence="9" key="1">
    <citation type="journal article" date="2019" name="Int. J. Syst. Evol. Microbiol.">
        <title>The Global Catalogue of Microorganisms (GCM) 10K type strain sequencing project: providing services to taxonomists for standard genome sequencing and annotation.</title>
        <authorList>
            <consortium name="The Broad Institute Genomics Platform"/>
            <consortium name="The Broad Institute Genome Sequencing Center for Infectious Disease"/>
            <person name="Wu L."/>
            <person name="Ma J."/>
        </authorList>
    </citation>
    <scope>NUCLEOTIDE SEQUENCE [LARGE SCALE GENOMIC DNA]</scope>
    <source>
        <strain evidence="9">CGMCC 1.15180</strain>
    </source>
</reference>
<keyword evidence="5" id="KW-0378">Hydrolase</keyword>
<evidence type="ECO:0000259" key="7">
    <source>
        <dbReference type="Pfam" id="PF01120"/>
    </source>
</evidence>
<dbReference type="RefSeq" id="WP_376888465.1">
    <property type="nucleotide sequence ID" value="NZ_JBHUHR010000046.1"/>
</dbReference>
<dbReference type="InterPro" id="IPR016286">
    <property type="entry name" value="FUC_metazoa-typ"/>
</dbReference>
<keyword evidence="6" id="KW-0326">Glycosidase</keyword>
<keyword evidence="4" id="KW-0732">Signal</keyword>
<gene>
    <name evidence="8" type="ORF">ACFSKL_19260</name>
</gene>
<dbReference type="SUPFAM" id="SSF51445">
    <property type="entry name" value="(Trans)glycosidases"/>
    <property type="match status" value="1"/>
</dbReference>
<evidence type="ECO:0000256" key="4">
    <source>
        <dbReference type="ARBA" id="ARBA00022729"/>
    </source>
</evidence>
<comment type="function">
    <text evidence="1">Alpha-L-fucosidase is responsible for hydrolyzing the alpha-1,6-linked fucose joined to the reducing-end N-acetylglucosamine of the carbohydrate moieties of glycoproteins.</text>
</comment>
<dbReference type="InterPro" id="IPR000933">
    <property type="entry name" value="Glyco_hydro_29"/>
</dbReference>
<proteinExistence type="inferred from homology"/>
<accession>A0ABW4VS15</accession>
<dbReference type="PRINTS" id="PR00741">
    <property type="entry name" value="GLHYDRLASE29"/>
</dbReference>
<organism evidence="8 9">
    <name type="scientific">Belliella marina</name>
    <dbReference type="NCBI Taxonomy" id="1644146"/>
    <lineage>
        <taxon>Bacteria</taxon>
        <taxon>Pseudomonadati</taxon>
        <taxon>Bacteroidota</taxon>
        <taxon>Cytophagia</taxon>
        <taxon>Cytophagales</taxon>
        <taxon>Cyclobacteriaceae</taxon>
        <taxon>Belliella</taxon>
    </lineage>
</organism>
<keyword evidence="9" id="KW-1185">Reference proteome</keyword>
<dbReference type="PANTHER" id="PTHR10030:SF37">
    <property type="entry name" value="ALPHA-L-FUCOSIDASE-RELATED"/>
    <property type="match status" value="1"/>
</dbReference>
<evidence type="ECO:0000313" key="8">
    <source>
        <dbReference type="EMBL" id="MFD2036951.1"/>
    </source>
</evidence>